<dbReference type="InterPro" id="IPR052156">
    <property type="entry name" value="BCAA_Transport_ATP-bd_LivF"/>
</dbReference>
<dbReference type="PROSITE" id="PS50893">
    <property type="entry name" value="ABC_TRANSPORTER_2"/>
    <property type="match status" value="1"/>
</dbReference>
<dbReference type="Gene3D" id="3.40.50.300">
    <property type="entry name" value="P-loop containing nucleotide triphosphate hydrolases"/>
    <property type="match status" value="1"/>
</dbReference>
<feature type="domain" description="ABC transporter" evidence="4">
    <location>
        <begin position="3"/>
        <end position="160"/>
    </location>
</feature>
<evidence type="ECO:0000256" key="2">
    <source>
        <dbReference type="ARBA" id="ARBA00022448"/>
    </source>
</evidence>
<dbReference type="GO" id="GO:0015807">
    <property type="term" value="P:L-amino acid transport"/>
    <property type="evidence" value="ECO:0007669"/>
    <property type="project" value="TreeGrafter"/>
</dbReference>
<protein>
    <recommendedName>
        <fullName evidence="4">ABC transporter domain-containing protein</fullName>
    </recommendedName>
</protein>
<dbReference type="GO" id="GO:0016887">
    <property type="term" value="F:ATP hydrolysis activity"/>
    <property type="evidence" value="ECO:0007669"/>
    <property type="project" value="InterPro"/>
</dbReference>
<dbReference type="AlphaFoldDB" id="X0WRL8"/>
<evidence type="ECO:0000256" key="3">
    <source>
        <dbReference type="ARBA" id="ARBA00022970"/>
    </source>
</evidence>
<comment type="similarity">
    <text evidence="1">Belongs to the ABC transporter superfamily.</text>
</comment>
<comment type="caution">
    <text evidence="5">The sequence shown here is derived from an EMBL/GenBank/DDBJ whole genome shotgun (WGS) entry which is preliminary data.</text>
</comment>
<dbReference type="PANTHER" id="PTHR43820">
    <property type="entry name" value="HIGH-AFFINITY BRANCHED-CHAIN AMINO ACID TRANSPORT ATP-BINDING PROTEIN LIVF"/>
    <property type="match status" value="1"/>
</dbReference>
<evidence type="ECO:0000256" key="1">
    <source>
        <dbReference type="ARBA" id="ARBA00005417"/>
    </source>
</evidence>
<reference evidence="5" key="1">
    <citation type="journal article" date="2014" name="Front. Microbiol.">
        <title>High frequency of phylogenetically diverse reductive dehalogenase-homologous genes in deep subseafloor sedimentary metagenomes.</title>
        <authorList>
            <person name="Kawai M."/>
            <person name="Futagami T."/>
            <person name="Toyoda A."/>
            <person name="Takaki Y."/>
            <person name="Nishi S."/>
            <person name="Hori S."/>
            <person name="Arai W."/>
            <person name="Tsubouchi T."/>
            <person name="Morono Y."/>
            <person name="Uchiyama I."/>
            <person name="Ito T."/>
            <person name="Fujiyama A."/>
            <person name="Inagaki F."/>
            <person name="Takami H."/>
        </authorList>
    </citation>
    <scope>NUCLEOTIDE SEQUENCE</scope>
    <source>
        <strain evidence="5">Expedition CK06-06</strain>
    </source>
</reference>
<gene>
    <name evidence="5" type="ORF">S01H1_74029</name>
</gene>
<evidence type="ECO:0000259" key="4">
    <source>
        <dbReference type="PROSITE" id="PS50893"/>
    </source>
</evidence>
<dbReference type="GO" id="GO:0015658">
    <property type="term" value="F:branched-chain amino acid transmembrane transporter activity"/>
    <property type="evidence" value="ECO:0007669"/>
    <property type="project" value="TreeGrafter"/>
</dbReference>
<dbReference type="Pfam" id="PF00005">
    <property type="entry name" value="ABC_tran"/>
    <property type="match status" value="1"/>
</dbReference>
<accession>X0WRL8</accession>
<dbReference type="InterPro" id="IPR027417">
    <property type="entry name" value="P-loop_NTPase"/>
</dbReference>
<proteinExistence type="inferred from homology"/>
<name>X0WRL8_9ZZZZ</name>
<dbReference type="EMBL" id="BARS01049492">
    <property type="protein sequence ID" value="GAG33584.1"/>
    <property type="molecule type" value="Genomic_DNA"/>
</dbReference>
<keyword evidence="3" id="KW-0029">Amino-acid transport</keyword>
<organism evidence="5">
    <name type="scientific">marine sediment metagenome</name>
    <dbReference type="NCBI Taxonomy" id="412755"/>
    <lineage>
        <taxon>unclassified sequences</taxon>
        <taxon>metagenomes</taxon>
        <taxon>ecological metagenomes</taxon>
    </lineage>
</organism>
<evidence type="ECO:0000313" key="5">
    <source>
        <dbReference type="EMBL" id="GAG33584.1"/>
    </source>
</evidence>
<dbReference type="SUPFAM" id="SSF52540">
    <property type="entry name" value="P-loop containing nucleoside triphosphate hydrolases"/>
    <property type="match status" value="1"/>
</dbReference>
<keyword evidence="2" id="KW-0813">Transport</keyword>
<dbReference type="InterPro" id="IPR017871">
    <property type="entry name" value="ABC_transporter-like_CS"/>
</dbReference>
<dbReference type="PANTHER" id="PTHR43820:SF4">
    <property type="entry name" value="HIGH-AFFINITY BRANCHED-CHAIN AMINO ACID TRANSPORT ATP-BINDING PROTEIN LIVF"/>
    <property type="match status" value="1"/>
</dbReference>
<dbReference type="GO" id="GO:0005524">
    <property type="term" value="F:ATP binding"/>
    <property type="evidence" value="ECO:0007669"/>
    <property type="project" value="InterPro"/>
</dbReference>
<feature type="non-terminal residue" evidence="5">
    <location>
        <position position="160"/>
    </location>
</feature>
<dbReference type="InterPro" id="IPR003439">
    <property type="entry name" value="ABC_transporter-like_ATP-bd"/>
</dbReference>
<dbReference type="PROSITE" id="PS00211">
    <property type="entry name" value="ABC_TRANSPORTER_1"/>
    <property type="match status" value="1"/>
</dbReference>
<sequence>MLLEVDQLTAGYGPVTVLHQVSLGLSEGEIVCIIGPNGAGKSTVLRAVAGQIEPSGGKVIFRGEDVIHLNMEKKGRKGLIFIPQGDNIFPNLTVLENLEIAGSILRDSERLCHGIERVLEKFPMINERKKRPARELSGGQRQMLALSRILILHPRLVLLD</sequence>